<dbReference type="Gene3D" id="1.20.950.20">
    <property type="entry name" value="Transmembrane di-heme cytochromes, Chain C"/>
    <property type="match status" value="1"/>
</dbReference>
<evidence type="ECO:0000256" key="1">
    <source>
        <dbReference type="ARBA" id="ARBA00022723"/>
    </source>
</evidence>
<feature type="transmembrane region" description="Helical" evidence="5">
    <location>
        <begin position="120"/>
        <end position="141"/>
    </location>
</feature>
<keyword evidence="5" id="KW-0812">Transmembrane</keyword>
<keyword evidence="2" id="KW-0408">Iron</keyword>
<accession>A0A9X0W613</accession>
<dbReference type="SUPFAM" id="SSF103501">
    <property type="entry name" value="Respiratory nitrate reductase 1 gamma chain"/>
    <property type="match status" value="1"/>
</dbReference>
<comment type="caution">
    <text evidence="6">The sequence shown here is derived from an EMBL/GenBank/DDBJ whole genome shotgun (WGS) entry which is preliminary data.</text>
</comment>
<dbReference type="GO" id="GO:0046872">
    <property type="term" value="F:metal ion binding"/>
    <property type="evidence" value="ECO:0007669"/>
    <property type="project" value="UniProtKB-KW"/>
</dbReference>
<keyword evidence="5" id="KW-0472">Membrane</keyword>
<feature type="transmembrane region" description="Helical" evidence="5">
    <location>
        <begin position="281"/>
        <end position="306"/>
    </location>
</feature>
<evidence type="ECO:0000256" key="5">
    <source>
        <dbReference type="SAM" id="Phobius"/>
    </source>
</evidence>
<evidence type="ECO:0000313" key="6">
    <source>
        <dbReference type="EMBL" id="MBK1617482.1"/>
    </source>
</evidence>
<dbReference type="InterPro" id="IPR036197">
    <property type="entry name" value="NarG-like_sf"/>
</dbReference>
<keyword evidence="5" id="KW-1133">Transmembrane helix</keyword>
<dbReference type="NCBIfam" id="TIGR02484">
    <property type="entry name" value="CitB"/>
    <property type="match status" value="1"/>
</dbReference>
<keyword evidence="7" id="KW-1185">Reference proteome</keyword>
<dbReference type="GO" id="GO:0051536">
    <property type="term" value="F:iron-sulfur cluster binding"/>
    <property type="evidence" value="ECO:0007669"/>
    <property type="project" value="UniProtKB-KW"/>
</dbReference>
<feature type="transmembrane region" description="Helical" evidence="5">
    <location>
        <begin position="251"/>
        <end position="269"/>
    </location>
</feature>
<evidence type="ECO:0000256" key="4">
    <source>
        <dbReference type="SAM" id="MobiDB-lite"/>
    </source>
</evidence>
<name>A0A9X0W613_9GAMM</name>
<dbReference type="Proteomes" id="UP001138768">
    <property type="component" value="Unassembled WGS sequence"/>
</dbReference>
<keyword evidence="1" id="KW-0479">Metal-binding</keyword>
<dbReference type="AlphaFoldDB" id="A0A9X0W613"/>
<evidence type="ECO:0000256" key="3">
    <source>
        <dbReference type="ARBA" id="ARBA00023014"/>
    </source>
</evidence>
<dbReference type="InterPro" id="IPR012830">
    <property type="entry name" value="Citrate_utilization_prot_B"/>
</dbReference>
<organism evidence="6 7">
    <name type="scientific">Lamprobacter modestohalophilus</name>
    <dbReference type="NCBI Taxonomy" id="1064514"/>
    <lineage>
        <taxon>Bacteria</taxon>
        <taxon>Pseudomonadati</taxon>
        <taxon>Pseudomonadota</taxon>
        <taxon>Gammaproteobacteria</taxon>
        <taxon>Chromatiales</taxon>
        <taxon>Chromatiaceae</taxon>
        <taxon>Lamprobacter</taxon>
    </lineage>
</organism>
<gene>
    <name evidence="6" type="ORF">CKO42_03235</name>
</gene>
<feature type="compositionally biased region" description="Polar residues" evidence="4">
    <location>
        <begin position="10"/>
        <end position="20"/>
    </location>
</feature>
<feature type="region of interest" description="Disordered" evidence="4">
    <location>
        <begin position="1"/>
        <end position="21"/>
    </location>
</feature>
<evidence type="ECO:0000256" key="2">
    <source>
        <dbReference type="ARBA" id="ARBA00023004"/>
    </source>
</evidence>
<feature type="transmembrane region" description="Helical" evidence="5">
    <location>
        <begin position="326"/>
        <end position="343"/>
    </location>
</feature>
<proteinExistence type="predicted"/>
<feature type="transmembrane region" description="Helical" evidence="5">
    <location>
        <begin position="349"/>
        <end position="369"/>
    </location>
</feature>
<dbReference type="InterPro" id="IPR017900">
    <property type="entry name" value="4Fe4S_Fe_S_CS"/>
</dbReference>
<protein>
    <submittedName>
        <fullName evidence="6">Signal transduction protein</fullName>
    </submittedName>
</protein>
<dbReference type="PROSITE" id="PS00198">
    <property type="entry name" value="4FE4S_FER_1"/>
    <property type="match status" value="1"/>
</dbReference>
<sequence>MTVERVDRAAQSSAVEQPQPTAKAEARRALHLCNVCGYCNGLCPVFDAAKRRPLLAAGDLDQLANLCHHCRSCLYACQYAPPHPFALNVPRALARTRADSYARHAWPQPLARLFANPHRAALLASLITTLPLLMLVLISVPVDQVWAVHQGPGAFYQVLPWGWMVLLAGFSLGWSLLALGVGMGRFWRASVGTRASTGTGDHALLPQRRRLSALKTVLSETLALSHLRGGGAGCADLDAKPSHWRRRWHHALFYGFLLSFAATVAATLYHHLLGCLAPYPFWSAPVLLGSVGGLLMLMGVMGLGWLGARADPEPNTPDTQSANQALLWLLGAVALSGLLLLLWRETAAMALLLILHLGLVLALFLLLPYSKLVHAPYRLAALWRDALERQQRG</sequence>
<reference evidence="6 7" key="1">
    <citation type="journal article" date="2020" name="Microorganisms">
        <title>Osmotic Adaptation and Compatible Solute Biosynthesis of Phototrophic Bacteria as Revealed from Genome Analyses.</title>
        <authorList>
            <person name="Imhoff J.F."/>
            <person name="Rahn T."/>
            <person name="Kunzel S."/>
            <person name="Keller A."/>
            <person name="Neulinger S.C."/>
        </authorList>
    </citation>
    <scope>NUCLEOTIDE SEQUENCE [LARGE SCALE GENOMIC DNA]</scope>
    <source>
        <strain evidence="6 7">DSM 25653</strain>
    </source>
</reference>
<evidence type="ECO:0000313" key="7">
    <source>
        <dbReference type="Proteomes" id="UP001138768"/>
    </source>
</evidence>
<dbReference type="EMBL" id="NRRY01000003">
    <property type="protein sequence ID" value="MBK1617482.1"/>
    <property type="molecule type" value="Genomic_DNA"/>
</dbReference>
<keyword evidence="3" id="KW-0411">Iron-sulfur</keyword>
<feature type="transmembrane region" description="Helical" evidence="5">
    <location>
        <begin position="161"/>
        <end position="181"/>
    </location>
</feature>
<dbReference type="SUPFAM" id="SSF46548">
    <property type="entry name" value="alpha-helical ferredoxin"/>
    <property type="match status" value="1"/>
</dbReference>